<dbReference type="SUPFAM" id="SSF56672">
    <property type="entry name" value="DNA/RNA polymerases"/>
    <property type="match status" value="1"/>
</dbReference>
<feature type="domain" description="3'-5' exonuclease" evidence="18">
    <location>
        <begin position="303"/>
        <end position="488"/>
    </location>
</feature>
<dbReference type="GO" id="GO:0008409">
    <property type="term" value="F:5'-3' exonuclease activity"/>
    <property type="evidence" value="ECO:0007669"/>
    <property type="project" value="UniProtKB-UniRule"/>
</dbReference>
<evidence type="ECO:0000256" key="11">
    <source>
        <dbReference type="ARBA" id="ARBA00022839"/>
    </source>
</evidence>
<keyword evidence="11 17" id="KW-0269">Exonuclease</keyword>
<dbReference type="InterPro" id="IPR036397">
    <property type="entry name" value="RNaseH_sf"/>
</dbReference>
<organism evidence="21 22">
    <name type="scientific">Legionella antarctica</name>
    <dbReference type="NCBI Taxonomy" id="2708020"/>
    <lineage>
        <taxon>Bacteria</taxon>
        <taxon>Pseudomonadati</taxon>
        <taxon>Pseudomonadota</taxon>
        <taxon>Gammaproteobacteria</taxon>
        <taxon>Legionellales</taxon>
        <taxon>Legionellaceae</taxon>
        <taxon>Legionella</taxon>
    </lineage>
</organism>
<dbReference type="Pfam" id="PF02739">
    <property type="entry name" value="5_3_exonuc_N"/>
    <property type="match status" value="1"/>
</dbReference>
<dbReference type="Gene3D" id="1.10.150.20">
    <property type="entry name" value="5' to 3' exonuclease, C-terminal subdomain"/>
    <property type="match status" value="2"/>
</dbReference>
<evidence type="ECO:0000256" key="7">
    <source>
        <dbReference type="ARBA" id="ARBA00022705"/>
    </source>
</evidence>
<protein>
    <recommendedName>
        <fullName evidence="4 16">DNA polymerase I</fullName>
        <ecNumber evidence="3 16">2.7.7.7</ecNumber>
    </recommendedName>
</protein>
<dbReference type="SMART" id="SM00482">
    <property type="entry name" value="POLAc"/>
    <property type="match status" value="1"/>
</dbReference>
<keyword evidence="22" id="KW-1185">Reference proteome</keyword>
<reference evidence="21" key="1">
    <citation type="journal article" date="2020" name="Microbiol. Resour. Announc.">
        <title>Complete Genome Sequence of Novel Psychrotolerant Legionella Strain TUM19329, Isolated from Antarctic Lake Sediment.</title>
        <authorList>
            <person name="Shimada S."/>
            <person name="Nakai R."/>
            <person name="Aoki K."/>
            <person name="Shimoeda N."/>
            <person name="Ohno G."/>
            <person name="Miyazaki Y."/>
            <person name="Kudoh S."/>
            <person name="Imura S."/>
            <person name="Watanabe K."/>
            <person name="Ishii Y."/>
            <person name="Tateda K."/>
        </authorList>
    </citation>
    <scope>NUCLEOTIDE SEQUENCE [LARGE SCALE GENOMIC DNA]</scope>
    <source>
        <strain evidence="21">TUM19329</strain>
    </source>
</reference>
<keyword evidence="6 17" id="KW-0548">Nucleotidyltransferase</keyword>
<dbReference type="SUPFAM" id="SSF88723">
    <property type="entry name" value="PIN domain-like"/>
    <property type="match status" value="1"/>
</dbReference>
<dbReference type="SUPFAM" id="SSF47807">
    <property type="entry name" value="5' to 3' exonuclease, C-terminal subdomain"/>
    <property type="match status" value="1"/>
</dbReference>
<proteinExistence type="inferred from homology"/>
<dbReference type="FunFam" id="1.10.150.20:FF:000003">
    <property type="entry name" value="DNA polymerase I"/>
    <property type="match status" value="1"/>
</dbReference>
<evidence type="ECO:0000256" key="9">
    <source>
        <dbReference type="ARBA" id="ARBA00022763"/>
    </source>
</evidence>
<dbReference type="PRINTS" id="PR00868">
    <property type="entry name" value="DNAPOLI"/>
</dbReference>
<dbReference type="SMART" id="SM00474">
    <property type="entry name" value="35EXOc"/>
    <property type="match status" value="1"/>
</dbReference>
<dbReference type="GO" id="GO:0006302">
    <property type="term" value="P:double-strand break repair"/>
    <property type="evidence" value="ECO:0007669"/>
    <property type="project" value="TreeGrafter"/>
</dbReference>
<evidence type="ECO:0000256" key="14">
    <source>
        <dbReference type="ARBA" id="ARBA00023204"/>
    </source>
</evidence>
<dbReference type="GO" id="GO:0006261">
    <property type="term" value="P:DNA-templated DNA replication"/>
    <property type="evidence" value="ECO:0007669"/>
    <property type="project" value="UniProtKB-UniRule"/>
</dbReference>
<dbReference type="Gene3D" id="3.30.420.10">
    <property type="entry name" value="Ribonuclease H-like superfamily/Ribonuclease H"/>
    <property type="match status" value="1"/>
</dbReference>
<dbReference type="EMBL" id="AP022839">
    <property type="protein sequence ID" value="BCA93844.1"/>
    <property type="molecule type" value="Genomic_DNA"/>
</dbReference>
<dbReference type="GO" id="GO:0003677">
    <property type="term" value="F:DNA binding"/>
    <property type="evidence" value="ECO:0007669"/>
    <property type="project" value="UniProtKB-UniRule"/>
</dbReference>
<evidence type="ECO:0000256" key="17">
    <source>
        <dbReference type="RuleBase" id="RU004460"/>
    </source>
</evidence>
<dbReference type="NCBIfam" id="NF004397">
    <property type="entry name" value="PRK05755.1"/>
    <property type="match status" value="1"/>
</dbReference>
<dbReference type="InterPro" id="IPR018320">
    <property type="entry name" value="DNA_polymerase_1"/>
</dbReference>
<dbReference type="Gene3D" id="1.20.1060.10">
    <property type="entry name" value="Taq DNA Polymerase, Chain T, domain 4"/>
    <property type="match status" value="1"/>
</dbReference>
<keyword evidence="10 17" id="KW-0378">Hydrolase</keyword>
<keyword evidence="7 17" id="KW-0235">DNA replication</keyword>
<dbReference type="InterPro" id="IPR020045">
    <property type="entry name" value="DNA_polI_H3TH"/>
</dbReference>
<keyword evidence="12 17" id="KW-0239">DNA-directed DNA polymerase</keyword>
<dbReference type="CDD" id="cd09898">
    <property type="entry name" value="H3TH_53EXO"/>
    <property type="match status" value="1"/>
</dbReference>
<dbReference type="InterPro" id="IPR002421">
    <property type="entry name" value="5-3_exonuclease"/>
</dbReference>
<evidence type="ECO:0000256" key="10">
    <source>
        <dbReference type="ARBA" id="ARBA00022801"/>
    </source>
</evidence>
<evidence type="ECO:0000313" key="21">
    <source>
        <dbReference type="EMBL" id="BCA93844.1"/>
    </source>
</evidence>
<dbReference type="PANTHER" id="PTHR10133">
    <property type="entry name" value="DNA POLYMERASE I"/>
    <property type="match status" value="1"/>
</dbReference>
<gene>
    <name evidence="21" type="primary">polI</name>
    <name evidence="17" type="synonym">polA</name>
    <name evidence="21" type="ORF">TUM19329_02050</name>
</gene>
<dbReference type="CDD" id="cd06139">
    <property type="entry name" value="DNA_polA_I_Ecoli_like_exo"/>
    <property type="match status" value="1"/>
</dbReference>
<keyword evidence="5 17" id="KW-0808">Transferase</keyword>
<evidence type="ECO:0000259" key="20">
    <source>
        <dbReference type="SMART" id="SM00482"/>
    </source>
</evidence>
<dbReference type="FunFam" id="1.20.1060.10:FF:000001">
    <property type="entry name" value="DNA polymerase I"/>
    <property type="match status" value="1"/>
</dbReference>
<dbReference type="Gene3D" id="3.40.50.1010">
    <property type="entry name" value="5'-nuclease"/>
    <property type="match status" value="1"/>
</dbReference>
<dbReference type="SMART" id="SM00475">
    <property type="entry name" value="53EXOc"/>
    <property type="match status" value="1"/>
</dbReference>
<keyword evidence="8" id="KW-0540">Nuclease</keyword>
<dbReference type="NCBIfam" id="TIGR00593">
    <property type="entry name" value="pola"/>
    <property type="match status" value="1"/>
</dbReference>
<sequence length="898" mass="100662">MIVKAPLILIDGSSYFFRAFHALPPLTNSKGQPTGAVYGVANMIKKLIKDYQPEDLAVVFDAKGKTFRDEWYPEYKAHRPSMPQELSSQFQPLIQLLQAMGLPILIVEGVEADDVIGTLARQATEQGLRVVISTGDKDMAQLVNEHVALINTMSNYSMDIAGVKEKFGVAPEQIIDYLTLIGDTVDNIPGVSKCGPKTAVKWLTEYQSLDNLMQHADAIGGKIGESLRASIPQLPLSKKLVTIKTDLDLPLNLHELTPKPVDKQQLIELVRELEFKNWLKDLLGHEELQSTPTTKTNKLKASYDLITNNQQLNQWLNKLECCSAFCIETETTSLDFMVAELVGISVAIEKGNAAYIPLLHRDGDPQLNCEEVLTALKPILENPAIEKIGHNIKYDYALFKNLGITLAGIKFDTMLESYVLNSSASRHDIDSLVLKYLGYKNLSLEDIAGKGAKQLRFDQVPVDKAGFYAAEHAEIILQLHHQLFPMMDASLQQVFNDIEMPLVTVLADMERLGVLIDPVTLQKHGTRLKERIHQLEEEAIQLAGKPFNPNSPKQLQEILFDVQKLPVIAKTPTGQPSTAESVLHELAFDYRLAAVILEYRSLTKLVSTYIDALPKKINLKTHRVHTSYNQAIAATGRLSSSEPNLQNIPIRSEEGRLIRTAFIAPPEHVILAADYSQIELRIMAHLSQDENLLKAFANSWDIHTATASEIFQTPLNEITHEQRRRAKAVNFGLIYGMSAFGLAKQIGVERQDAQYYIDTYFHRYPGVLDYMERTRKQAHQSGYVETLFGRRLYLPEINVRNIMRQKAAERMAINAPMQGTAADIIKKSMLAIADWQRSQDNPQVSMIMQVHDELVFEIHQEAVESSKIIICNLMERTVKLSVPLVVSIGVGANWDAAH</sequence>
<evidence type="ECO:0000259" key="18">
    <source>
        <dbReference type="SMART" id="SM00474"/>
    </source>
</evidence>
<dbReference type="InterPro" id="IPR008918">
    <property type="entry name" value="HhH2"/>
</dbReference>
<evidence type="ECO:0000256" key="4">
    <source>
        <dbReference type="ARBA" id="ARBA00020311"/>
    </source>
</evidence>
<dbReference type="PANTHER" id="PTHR10133:SF27">
    <property type="entry name" value="DNA POLYMERASE NU"/>
    <property type="match status" value="1"/>
</dbReference>
<dbReference type="InterPro" id="IPR043502">
    <property type="entry name" value="DNA/RNA_pol_sf"/>
</dbReference>
<dbReference type="Pfam" id="PF01612">
    <property type="entry name" value="DNA_pol_A_exo1"/>
    <property type="match status" value="1"/>
</dbReference>
<evidence type="ECO:0000313" key="22">
    <source>
        <dbReference type="Proteomes" id="UP000502894"/>
    </source>
</evidence>
<dbReference type="InterPro" id="IPR001098">
    <property type="entry name" value="DNA-dir_DNA_pol_A_palm_dom"/>
</dbReference>
<evidence type="ECO:0000256" key="15">
    <source>
        <dbReference type="ARBA" id="ARBA00049244"/>
    </source>
</evidence>
<dbReference type="CDD" id="cd09859">
    <property type="entry name" value="PIN_53EXO"/>
    <property type="match status" value="1"/>
</dbReference>
<feature type="domain" description="DNA-directed DNA polymerase family A palm" evidence="20">
    <location>
        <begin position="655"/>
        <end position="862"/>
    </location>
</feature>
<dbReference type="Pfam" id="PF00476">
    <property type="entry name" value="DNA_pol_A"/>
    <property type="match status" value="1"/>
</dbReference>
<dbReference type="InterPro" id="IPR020046">
    <property type="entry name" value="5-3_exonucl_a-hlix_arch_N"/>
</dbReference>
<dbReference type="GO" id="GO:0003887">
    <property type="term" value="F:DNA-directed DNA polymerase activity"/>
    <property type="evidence" value="ECO:0007669"/>
    <property type="project" value="UniProtKB-UniRule"/>
</dbReference>
<evidence type="ECO:0000256" key="12">
    <source>
        <dbReference type="ARBA" id="ARBA00022932"/>
    </source>
</evidence>
<comment type="catalytic activity">
    <reaction evidence="15 17">
        <text>DNA(n) + a 2'-deoxyribonucleoside 5'-triphosphate = DNA(n+1) + diphosphate</text>
        <dbReference type="Rhea" id="RHEA:22508"/>
        <dbReference type="Rhea" id="RHEA-COMP:17339"/>
        <dbReference type="Rhea" id="RHEA-COMP:17340"/>
        <dbReference type="ChEBI" id="CHEBI:33019"/>
        <dbReference type="ChEBI" id="CHEBI:61560"/>
        <dbReference type="ChEBI" id="CHEBI:173112"/>
        <dbReference type="EC" id="2.7.7.7"/>
    </reaction>
</comment>
<accession>A0A6F8SZI4</accession>
<evidence type="ECO:0000256" key="3">
    <source>
        <dbReference type="ARBA" id="ARBA00012417"/>
    </source>
</evidence>
<dbReference type="InterPro" id="IPR012337">
    <property type="entry name" value="RNaseH-like_sf"/>
</dbReference>
<dbReference type="SUPFAM" id="SSF53098">
    <property type="entry name" value="Ribonuclease H-like"/>
    <property type="match status" value="1"/>
</dbReference>
<evidence type="ECO:0000256" key="6">
    <source>
        <dbReference type="ARBA" id="ARBA00022695"/>
    </source>
</evidence>
<dbReference type="CDD" id="cd08637">
    <property type="entry name" value="DNA_pol_A_pol_I_C"/>
    <property type="match status" value="1"/>
</dbReference>
<dbReference type="PROSITE" id="PS00447">
    <property type="entry name" value="DNA_POLYMERASE_A"/>
    <property type="match status" value="1"/>
</dbReference>
<evidence type="ECO:0000256" key="1">
    <source>
        <dbReference type="ARBA" id="ARBA00007705"/>
    </source>
</evidence>
<dbReference type="EC" id="2.7.7.7" evidence="3 16"/>
<dbReference type="Proteomes" id="UP000502894">
    <property type="component" value="Chromosome"/>
</dbReference>
<dbReference type="InterPro" id="IPR002298">
    <property type="entry name" value="DNA_polymerase_A"/>
</dbReference>
<dbReference type="FunFam" id="1.10.150.20:FF:000002">
    <property type="entry name" value="DNA polymerase I"/>
    <property type="match status" value="1"/>
</dbReference>
<evidence type="ECO:0000256" key="16">
    <source>
        <dbReference type="NCBIfam" id="TIGR00593"/>
    </source>
</evidence>
<dbReference type="InterPro" id="IPR019760">
    <property type="entry name" value="DNA-dir_DNA_pol_A_CS"/>
</dbReference>
<dbReference type="InterPro" id="IPR029060">
    <property type="entry name" value="PIN-like_dom_sf"/>
</dbReference>
<dbReference type="AlphaFoldDB" id="A0A6F8SZI4"/>
<comment type="function">
    <text evidence="17">In addition to polymerase activity, this DNA polymerase exhibits 3'-5' and 5'-3' exonuclease activity.</text>
</comment>
<keyword evidence="14 17" id="KW-0234">DNA repair</keyword>
<dbReference type="InterPro" id="IPR036279">
    <property type="entry name" value="5-3_exonuclease_C_sf"/>
</dbReference>
<dbReference type="KEGG" id="lant:TUM19329_02050"/>
<dbReference type="Gene3D" id="3.30.70.370">
    <property type="match status" value="1"/>
</dbReference>
<comment type="subunit">
    <text evidence="2">Single-chain monomer with multiple functions.</text>
</comment>
<dbReference type="FunFam" id="3.40.50.1010:FF:000001">
    <property type="entry name" value="DNA polymerase I"/>
    <property type="match status" value="1"/>
</dbReference>
<feature type="domain" description="5'-3' exonuclease" evidence="19">
    <location>
        <begin position="5"/>
        <end position="259"/>
    </location>
</feature>
<evidence type="ECO:0000259" key="19">
    <source>
        <dbReference type="SMART" id="SM00475"/>
    </source>
</evidence>
<evidence type="ECO:0000256" key="5">
    <source>
        <dbReference type="ARBA" id="ARBA00022679"/>
    </source>
</evidence>
<name>A0A6F8SZI4_9GAMM</name>
<dbReference type="Pfam" id="PF01367">
    <property type="entry name" value="5_3_exonuc"/>
    <property type="match status" value="1"/>
</dbReference>
<evidence type="ECO:0000256" key="2">
    <source>
        <dbReference type="ARBA" id="ARBA00011541"/>
    </source>
</evidence>
<dbReference type="FunFam" id="3.30.420.10:FF:000026">
    <property type="entry name" value="DNA polymerase I"/>
    <property type="match status" value="1"/>
</dbReference>
<keyword evidence="13 17" id="KW-0238">DNA-binding</keyword>
<comment type="similarity">
    <text evidence="1 17">Belongs to the DNA polymerase type-A family.</text>
</comment>
<evidence type="ECO:0000256" key="8">
    <source>
        <dbReference type="ARBA" id="ARBA00022722"/>
    </source>
</evidence>
<keyword evidence="9 17" id="KW-0227">DNA damage</keyword>
<dbReference type="InterPro" id="IPR002562">
    <property type="entry name" value="3'-5'_exonuclease_dom"/>
</dbReference>
<evidence type="ECO:0000256" key="13">
    <source>
        <dbReference type="ARBA" id="ARBA00023125"/>
    </source>
</evidence>
<dbReference type="GO" id="GO:0008408">
    <property type="term" value="F:3'-5' exonuclease activity"/>
    <property type="evidence" value="ECO:0007669"/>
    <property type="project" value="UniProtKB-UniRule"/>
</dbReference>
<dbReference type="SMART" id="SM00279">
    <property type="entry name" value="HhH2"/>
    <property type="match status" value="1"/>
</dbReference>